<keyword evidence="4" id="KW-0449">Lipoprotein</keyword>
<protein>
    <recommendedName>
        <fullName evidence="5">C-type lysozyme inhibitor domain-containing protein</fullName>
    </recommendedName>
</protein>
<comment type="caution">
    <text evidence="6">The sequence shown here is derived from an EMBL/GenBank/DDBJ whole genome shotgun (WGS) entry which is preliminary data.</text>
</comment>
<evidence type="ECO:0000256" key="3">
    <source>
        <dbReference type="ARBA" id="ARBA00023139"/>
    </source>
</evidence>
<evidence type="ECO:0000256" key="2">
    <source>
        <dbReference type="ARBA" id="ARBA00023136"/>
    </source>
</evidence>
<accession>A0A1F5X720</accession>
<evidence type="ECO:0000313" key="6">
    <source>
        <dbReference type="EMBL" id="OGF83351.1"/>
    </source>
</evidence>
<dbReference type="InterPro" id="IPR018660">
    <property type="entry name" value="MliC"/>
</dbReference>
<keyword evidence="1" id="KW-0732">Signal</keyword>
<evidence type="ECO:0000313" key="7">
    <source>
        <dbReference type="Proteomes" id="UP000178684"/>
    </source>
</evidence>
<evidence type="ECO:0000256" key="4">
    <source>
        <dbReference type="ARBA" id="ARBA00023288"/>
    </source>
</evidence>
<dbReference type="InterPro" id="IPR036328">
    <property type="entry name" value="MliC_sf"/>
</dbReference>
<dbReference type="Gene3D" id="2.40.128.200">
    <property type="match status" value="1"/>
</dbReference>
<dbReference type="SUPFAM" id="SSF141488">
    <property type="entry name" value="YdhA-like"/>
    <property type="match status" value="1"/>
</dbReference>
<keyword evidence="3" id="KW-0564">Palmitate</keyword>
<dbReference type="Proteomes" id="UP000178684">
    <property type="component" value="Unassembled WGS sequence"/>
</dbReference>
<keyword evidence="2" id="KW-0472">Membrane</keyword>
<proteinExistence type="predicted"/>
<sequence length="227" mass="24970">MKILMGVLITLAVIGGAFYYINYVEKDETYESPTDLKTAYSPTSRATYICSENKTFSVTFSERQAEVSLGSDAKFTLEQMVSASGTNYSNDSDALVFWTKGEEAFVEQDGKQTYSECLLLTTSGGEIEIVEASIDKKITSKGVSITPLAVLEESRCPIDVVCIQAGTVRLRANLSSGAGEVDQVFKLNQKITTEAEEITLVRVLPATQSGKKIQPADYLFYFEVKKR</sequence>
<dbReference type="Pfam" id="PF09864">
    <property type="entry name" value="MliC"/>
    <property type="match status" value="1"/>
</dbReference>
<organism evidence="6 7">
    <name type="scientific">Candidatus Giovannonibacteria bacterium RIFCSPLOWO2_01_FULL_46_13</name>
    <dbReference type="NCBI Taxonomy" id="1798352"/>
    <lineage>
        <taxon>Bacteria</taxon>
        <taxon>Candidatus Giovannoniibacteriota</taxon>
    </lineage>
</organism>
<name>A0A1F5X720_9BACT</name>
<feature type="domain" description="C-type lysozyme inhibitor" evidence="5">
    <location>
        <begin position="48"/>
        <end position="112"/>
    </location>
</feature>
<dbReference type="EMBL" id="MFIE01000001">
    <property type="protein sequence ID" value="OGF83351.1"/>
    <property type="molecule type" value="Genomic_DNA"/>
</dbReference>
<evidence type="ECO:0000256" key="1">
    <source>
        <dbReference type="ARBA" id="ARBA00022729"/>
    </source>
</evidence>
<reference evidence="6 7" key="1">
    <citation type="journal article" date="2016" name="Nat. Commun.">
        <title>Thousands of microbial genomes shed light on interconnected biogeochemical processes in an aquifer system.</title>
        <authorList>
            <person name="Anantharaman K."/>
            <person name="Brown C.T."/>
            <person name="Hug L.A."/>
            <person name="Sharon I."/>
            <person name="Castelle C.J."/>
            <person name="Probst A.J."/>
            <person name="Thomas B.C."/>
            <person name="Singh A."/>
            <person name="Wilkins M.J."/>
            <person name="Karaoz U."/>
            <person name="Brodie E.L."/>
            <person name="Williams K.H."/>
            <person name="Hubbard S.S."/>
            <person name="Banfield J.F."/>
        </authorList>
    </citation>
    <scope>NUCLEOTIDE SEQUENCE [LARGE SCALE GENOMIC DNA]</scope>
</reference>
<gene>
    <name evidence="6" type="ORF">A3B18_02080</name>
</gene>
<evidence type="ECO:0000259" key="5">
    <source>
        <dbReference type="Pfam" id="PF09864"/>
    </source>
</evidence>
<dbReference type="AlphaFoldDB" id="A0A1F5X720"/>